<comment type="caution">
    <text evidence="1">The sequence shown here is derived from an EMBL/GenBank/DDBJ whole genome shotgun (WGS) entry which is preliminary data.</text>
</comment>
<accession>A0ACB7X5M4</accession>
<keyword evidence="2" id="KW-1185">Reference proteome</keyword>
<dbReference type="Proteomes" id="UP000828048">
    <property type="component" value="Chromosome 2"/>
</dbReference>
<reference evidence="1 2" key="1">
    <citation type="journal article" date="2021" name="Hortic Res">
        <title>High-quality reference genome and annotation aids understanding of berry development for evergreen blueberry (Vaccinium darrowii).</title>
        <authorList>
            <person name="Yu J."/>
            <person name="Hulse-Kemp A.M."/>
            <person name="Babiker E."/>
            <person name="Staton M."/>
        </authorList>
    </citation>
    <scope>NUCLEOTIDE SEQUENCE [LARGE SCALE GENOMIC DNA]</scope>
    <source>
        <strain evidence="2">cv. NJ 8807/NJ 8810</strain>
        <tissue evidence="1">Young leaf</tissue>
    </source>
</reference>
<evidence type="ECO:0000313" key="1">
    <source>
        <dbReference type="EMBL" id="KAH7836001.1"/>
    </source>
</evidence>
<proteinExistence type="predicted"/>
<organism evidence="1 2">
    <name type="scientific">Vaccinium darrowii</name>
    <dbReference type="NCBI Taxonomy" id="229202"/>
    <lineage>
        <taxon>Eukaryota</taxon>
        <taxon>Viridiplantae</taxon>
        <taxon>Streptophyta</taxon>
        <taxon>Embryophyta</taxon>
        <taxon>Tracheophyta</taxon>
        <taxon>Spermatophyta</taxon>
        <taxon>Magnoliopsida</taxon>
        <taxon>eudicotyledons</taxon>
        <taxon>Gunneridae</taxon>
        <taxon>Pentapetalae</taxon>
        <taxon>asterids</taxon>
        <taxon>Ericales</taxon>
        <taxon>Ericaceae</taxon>
        <taxon>Vaccinioideae</taxon>
        <taxon>Vaccinieae</taxon>
        <taxon>Vaccinium</taxon>
    </lineage>
</organism>
<sequence>MGRHRALLSTPDKVIEFRRTYGIPADVQFRLNRSEDLEEEGQDETRTHVPLIFIVEGGLRFSLHPFFREVCSRCQLNPMQLCPNFVRVVMGTIALNRLLGLNLDWWDLHYLYSVVPTIDNNYYFKARDPNQKLITDLPNSSKGEADDYLVVTGNWEPRDAEGRPIGFACPTATGGLPDNLNHGGRLIHGRLHCEDIAKALYFDGFAPTPVGLGRSAHLLLGYTPSYWGGIHRNGEPRSRHPWPPAVPLTITGRPSDRERTLARKGRAGRGSAHSRTPVDLQQQVTFAHIEEIPTAIPILVRADQGPSTSGRVFEEEEEKEEEEEEVGGFDHRQLVQSLAEQSDLLADSDDSPGYSPSPDRTEMPLQLINLLDQLTLGGASHAPSAIRTTQPPQSSPSSLTEH</sequence>
<name>A0ACB7X5M4_9ERIC</name>
<protein>
    <submittedName>
        <fullName evidence="1">Uncharacterized protein</fullName>
    </submittedName>
</protein>
<dbReference type="EMBL" id="CM037152">
    <property type="protein sequence ID" value="KAH7836001.1"/>
    <property type="molecule type" value="Genomic_DNA"/>
</dbReference>
<gene>
    <name evidence="1" type="ORF">Vadar_031878</name>
</gene>
<evidence type="ECO:0000313" key="2">
    <source>
        <dbReference type="Proteomes" id="UP000828048"/>
    </source>
</evidence>